<name>A0A917NPL7_9PROT</name>
<organism evidence="2 3">
    <name type="scientific">Neoroseomonas lacus</name>
    <dbReference type="NCBI Taxonomy" id="287609"/>
    <lineage>
        <taxon>Bacteria</taxon>
        <taxon>Pseudomonadati</taxon>
        <taxon>Pseudomonadota</taxon>
        <taxon>Alphaproteobacteria</taxon>
        <taxon>Acetobacterales</taxon>
        <taxon>Acetobacteraceae</taxon>
        <taxon>Neoroseomonas</taxon>
    </lineage>
</organism>
<feature type="compositionally biased region" description="Basic and acidic residues" evidence="1">
    <location>
        <begin position="1"/>
        <end position="18"/>
    </location>
</feature>
<evidence type="ECO:0000256" key="1">
    <source>
        <dbReference type="SAM" id="MobiDB-lite"/>
    </source>
</evidence>
<reference evidence="2" key="1">
    <citation type="journal article" date="2014" name="Int. J. Syst. Evol. Microbiol.">
        <title>Complete genome sequence of Corynebacterium casei LMG S-19264T (=DSM 44701T), isolated from a smear-ripened cheese.</title>
        <authorList>
            <consortium name="US DOE Joint Genome Institute (JGI-PGF)"/>
            <person name="Walter F."/>
            <person name="Albersmeier A."/>
            <person name="Kalinowski J."/>
            <person name="Ruckert C."/>
        </authorList>
    </citation>
    <scope>NUCLEOTIDE SEQUENCE</scope>
    <source>
        <strain evidence="2">CGMCC 1.3617</strain>
    </source>
</reference>
<reference evidence="2" key="2">
    <citation type="submission" date="2020-09" db="EMBL/GenBank/DDBJ databases">
        <authorList>
            <person name="Sun Q."/>
            <person name="Zhou Y."/>
        </authorList>
    </citation>
    <scope>NUCLEOTIDE SEQUENCE</scope>
    <source>
        <strain evidence="2">CGMCC 1.3617</strain>
    </source>
</reference>
<protein>
    <submittedName>
        <fullName evidence="2">Uncharacterized protein</fullName>
    </submittedName>
</protein>
<sequence>MHDRRSQEPLDVPKDVLAPKRRGHGMALPQRLRMMAIRLEAGLRETPQRFIPLAFHAARLDEEARRRLLHFLVSDVQREAIASPTCPPRVLDLLDRARDAVAGESPECDERRRTLANDILAQEMPRRRRRHIHCHGAITSDRRLLFLRTVLLAEEADAFTPLNLWRVIAYAMADYDYDHFVLKGPHIAVRVRALAHWVEREMASAPVDAETSCRS</sequence>
<dbReference type="Proteomes" id="UP000661507">
    <property type="component" value="Unassembled WGS sequence"/>
</dbReference>
<feature type="region of interest" description="Disordered" evidence="1">
    <location>
        <begin position="1"/>
        <end position="24"/>
    </location>
</feature>
<evidence type="ECO:0000313" key="3">
    <source>
        <dbReference type="Proteomes" id="UP000661507"/>
    </source>
</evidence>
<dbReference type="AlphaFoldDB" id="A0A917NPL7"/>
<comment type="caution">
    <text evidence="2">The sequence shown here is derived from an EMBL/GenBank/DDBJ whole genome shotgun (WGS) entry which is preliminary data.</text>
</comment>
<dbReference type="RefSeq" id="WP_188967438.1">
    <property type="nucleotide sequence ID" value="NZ_BMKW01000006.1"/>
</dbReference>
<accession>A0A917NPL7</accession>
<gene>
    <name evidence="2" type="ORF">GCM10011320_25420</name>
</gene>
<dbReference type="EMBL" id="BMKW01000006">
    <property type="protein sequence ID" value="GGJ16971.1"/>
    <property type="molecule type" value="Genomic_DNA"/>
</dbReference>
<evidence type="ECO:0000313" key="2">
    <source>
        <dbReference type="EMBL" id="GGJ16971.1"/>
    </source>
</evidence>
<proteinExistence type="predicted"/>
<keyword evidence="3" id="KW-1185">Reference proteome</keyword>